<keyword evidence="1" id="KW-0812">Transmembrane</keyword>
<proteinExistence type="predicted"/>
<dbReference type="AlphaFoldDB" id="A0A1G2U4E5"/>
<sequence length="344" mass="35597">MTSFIKIIRIAASVAVLAMAILALFSVPTLAFAQQSYTPLSPLPGTTAGNCAINPTTGYPDPDCKSDLSNYLPGLFSLVIGVAGALAVIMIVIGGIEYLSTDSMFGKEGGKEKIKNAVWGLILAIGAYAILNTISPRLVNFSLILSSIPPPATTTPVGGGSAGCVGTNSCVAGDPWPDDSFVRLQKLLSGGNIPVNKNNCKTVGETNCTSVYGLGYGAIDGVIQLKRNCEAQGNITCSVVVTGGTEYWLHGSQTGAAKTTINLNTTGHKPGNSVVDISSSYSNLNDFITDSSKSGSYKRVSCSQGGCTCSNKGPGWLIGNAVYVRESSPDHWHVCFSSSTGGGF</sequence>
<accession>A0A1G2U4E5</accession>
<comment type="caution">
    <text evidence="3">The sequence shown here is derived from an EMBL/GenBank/DDBJ whole genome shotgun (WGS) entry which is preliminary data.</text>
</comment>
<gene>
    <name evidence="3" type="ORF">A3B14_02700</name>
</gene>
<protein>
    <recommendedName>
        <fullName evidence="5">DUF4190 domain-containing protein</fullName>
    </recommendedName>
</protein>
<evidence type="ECO:0000256" key="2">
    <source>
        <dbReference type="SAM" id="SignalP"/>
    </source>
</evidence>
<evidence type="ECO:0000256" key="1">
    <source>
        <dbReference type="SAM" id="Phobius"/>
    </source>
</evidence>
<dbReference type="InterPro" id="IPR043993">
    <property type="entry name" value="T4SS_pilin"/>
</dbReference>
<feature type="signal peptide" evidence="2">
    <location>
        <begin position="1"/>
        <end position="33"/>
    </location>
</feature>
<keyword evidence="1" id="KW-0472">Membrane</keyword>
<feature type="transmembrane region" description="Helical" evidence="1">
    <location>
        <begin position="75"/>
        <end position="96"/>
    </location>
</feature>
<evidence type="ECO:0000313" key="3">
    <source>
        <dbReference type="EMBL" id="OHB04351.1"/>
    </source>
</evidence>
<reference evidence="3 4" key="1">
    <citation type="journal article" date="2016" name="Nat. Commun.">
        <title>Thousands of microbial genomes shed light on interconnected biogeochemical processes in an aquifer system.</title>
        <authorList>
            <person name="Anantharaman K."/>
            <person name="Brown C.T."/>
            <person name="Hug L.A."/>
            <person name="Sharon I."/>
            <person name="Castelle C.J."/>
            <person name="Probst A.J."/>
            <person name="Thomas B.C."/>
            <person name="Singh A."/>
            <person name="Wilkins M.J."/>
            <person name="Karaoz U."/>
            <person name="Brodie E.L."/>
            <person name="Williams K.H."/>
            <person name="Hubbard S.S."/>
            <person name="Banfield J.F."/>
        </authorList>
    </citation>
    <scope>NUCLEOTIDE SEQUENCE [LARGE SCALE GENOMIC DNA]</scope>
</reference>
<dbReference type="Proteomes" id="UP000176800">
    <property type="component" value="Unassembled WGS sequence"/>
</dbReference>
<keyword evidence="2" id="KW-0732">Signal</keyword>
<feature type="transmembrane region" description="Helical" evidence="1">
    <location>
        <begin position="117"/>
        <end position="135"/>
    </location>
</feature>
<organism evidence="3 4">
    <name type="scientific">Candidatus Zambryskibacteria bacterium RIFCSPLOWO2_01_FULL_45_21</name>
    <dbReference type="NCBI Taxonomy" id="1802761"/>
    <lineage>
        <taxon>Bacteria</taxon>
        <taxon>Candidatus Zambryskiibacteriota</taxon>
    </lineage>
</organism>
<feature type="chain" id="PRO_5009584653" description="DUF4190 domain-containing protein" evidence="2">
    <location>
        <begin position="34"/>
        <end position="344"/>
    </location>
</feature>
<dbReference type="Pfam" id="PF18895">
    <property type="entry name" value="T4SS_pilin"/>
    <property type="match status" value="1"/>
</dbReference>
<keyword evidence="1" id="KW-1133">Transmembrane helix</keyword>
<name>A0A1G2U4E5_9BACT</name>
<evidence type="ECO:0008006" key="5">
    <source>
        <dbReference type="Google" id="ProtNLM"/>
    </source>
</evidence>
<dbReference type="EMBL" id="MHWE01000008">
    <property type="protein sequence ID" value="OHB04351.1"/>
    <property type="molecule type" value="Genomic_DNA"/>
</dbReference>
<evidence type="ECO:0000313" key="4">
    <source>
        <dbReference type="Proteomes" id="UP000176800"/>
    </source>
</evidence>